<dbReference type="PROSITE" id="PS51510">
    <property type="entry name" value="PHOSPHAGEN_KINASE_C"/>
    <property type="match status" value="1"/>
</dbReference>
<evidence type="ECO:0000256" key="3">
    <source>
        <dbReference type="ARBA" id="ARBA00022777"/>
    </source>
</evidence>
<dbReference type="InterPro" id="IPR000749">
    <property type="entry name" value="ATP-guanido_PTrfase"/>
</dbReference>
<evidence type="ECO:0000313" key="8">
    <source>
        <dbReference type="Proteomes" id="UP000464374"/>
    </source>
</evidence>
<dbReference type="PANTHER" id="PTHR11547:SF38">
    <property type="entry name" value="ARGININE KINASE 1-RELATED"/>
    <property type="match status" value="1"/>
</dbReference>
<dbReference type="EMBL" id="CP048020">
    <property type="protein sequence ID" value="QHX43248.1"/>
    <property type="molecule type" value="Genomic_DNA"/>
</dbReference>
<dbReference type="Proteomes" id="UP000464374">
    <property type="component" value="Chromosome"/>
</dbReference>
<dbReference type="GO" id="GO:0046314">
    <property type="term" value="P:phosphocreatine biosynthetic process"/>
    <property type="evidence" value="ECO:0007669"/>
    <property type="project" value="InterPro"/>
</dbReference>
<organism evidence="7 8">
    <name type="scientific">Treponema vincentii</name>
    <dbReference type="NCBI Taxonomy" id="69710"/>
    <lineage>
        <taxon>Bacteria</taxon>
        <taxon>Pseudomonadati</taxon>
        <taxon>Spirochaetota</taxon>
        <taxon>Spirochaetia</taxon>
        <taxon>Spirochaetales</taxon>
        <taxon>Treponemataceae</taxon>
        <taxon>Treponema</taxon>
    </lineage>
</organism>
<dbReference type="Pfam" id="PF00217">
    <property type="entry name" value="ATP-gua_Ptrans"/>
    <property type="match status" value="1"/>
</dbReference>
<dbReference type="PANTHER" id="PTHR11547">
    <property type="entry name" value="ARGININE OR CREATINE KINASE"/>
    <property type="match status" value="1"/>
</dbReference>
<dbReference type="AlphaFoldDB" id="A0A6P1Y0E1"/>
<evidence type="ECO:0000256" key="2">
    <source>
        <dbReference type="ARBA" id="ARBA00022741"/>
    </source>
</evidence>
<dbReference type="RefSeq" id="WP_162663576.1">
    <property type="nucleotide sequence ID" value="NZ_CP048020.1"/>
</dbReference>
<sequence>MFAASNAWYTYSGHDNDTVLSSRVRIVRNLKNYRFPPTLGKEDAETVYRTVVSAFQTLPPVDGFHPIRLDTLDAIAKKIFEERNIIPANLERNFGTGVIVRDDGILSATVNIKDHIRLSAFYAGFELQKCFTLGKNIIDTLAETLEFSAVQDFGYLSSDVMNIGSGIKYSVLCSLPGHSLTNKIQEKIEALTKQNFEVHAYYAQNTKRMLGYLYLISTKSSAGYTDEVQIGMIMTAIRTLINEERELRDSLVRTQLWRIQDDVIKAFSIAKNAYLLDVKDTIDLVFKIKLGINLGFIEGLSPEACLALLYQTQTAHIAFLMLNGTFHLEEPFQLDEIRIERIRAILVQEILKRAELRIQSSAKNGL</sequence>
<evidence type="ECO:0000256" key="4">
    <source>
        <dbReference type="ARBA" id="ARBA00022840"/>
    </source>
</evidence>
<keyword evidence="3 5" id="KW-0418">Kinase</keyword>
<dbReference type="Gene3D" id="3.30.590.10">
    <property type="entry name" value="Glutamine synthetase/guanido kinase, catalytic domain"/>
    <property type="match status" value="1"/>
</dbReference>
<comment type="similarity">
    <text evidence="5">Belongs to the ATP:guanido phosphotransferase family.</text>
</comment>
<evidence type="ECO:0000259" key="6">
    <source>
        <dbReference type="PROSITE" id="PS51510"/>
    </source>
</evidence>
<accession>A0A6P1Y0E1</accession>
<dbReference type="InterPro" id="IPR014746">
    <property type="entry name" value="Gln_synth/guanido_kin_cat_dom"/>
</dbReference>
<feature type="binding site" evidence="5">
    <location>
        <begin position="21"/>
        <end position="25"/>
    </location>
    <ligand>
        <name>ATP</name>
        <dbReference type="ChEBI" id="CHEBI:30616"/>
    </ligand>
</feature>
<name>A0A6P1Y0E1_9SPIR</name>
<feature type="domain" description="Phosphagen kinase C-terminal" evidence="6">
    <location>
        <begin position="18"/>
        <end position="247"/>
    </location>
</feature>
<dbReference type="KEGG" id="trz:GWP43_07085"/>
<evidence type="ECO:0000313" key="7">
    <source>
        <dbReference type="EMBL" id="QHX43248.1"/>
    </source>
</evidence>
<feature type="binding site" evidence="5">
    <location>
        <position position="117"/>
    </location>
    <ligand>
        <name>ATP</name>
        <dbReference type="ChEBI" id="CHEBI:30616"/>
    </ligand>
</feature>
<feature type="binding site" evidence="5">
    <location>
        <begin position="199"/>
        <end position="204"/>
    </location>
    <ligand>
        <name>ATP</name>
        <dbReference type="ChEBI" id="CHEBI:30616"/>
    </ligand>
</feature>
<keyword evidence="4 5" id="KW-0067">ATP-binding</keyword>
<evidence type="ECO:0000256" key="1">
    <source>
        <dbReference type="ARBA" id="ARBA00022679"/>
    </source>
</evidence>
<dbReference type="GO" id="GO:0005615">
    <property type="term" value="C:extracellular space"/>
    <property type="evidence" value="ECO:0007669"/>
    <property type="project" value="TreeGrafter"/>
</dbReference>
<dbReference type="GO" id="GO:0004111">
    <property type="term" value="F:creatine kinase activity"/>
    <property type="evidence" value="ECO:0007669"/>
    <property type="project" value="InterPro"/>
</dbReference>
<comment type="caution">
    <text evidence="5">Lacks conserved residue(s) required for the propagation of feature annotation.</text>
</comment>
<dbReference type="InterPro" id="IPR022414">
    <property type="entry name" value="ATP-guanido_PTrfase_cat"/>
</dbReference>
<feature type="binding site" evidence="5">
    <location>
        <begin position="168"/>
        <end position="172"/>
    </location>
    <ligand>
        <name>ATP</name>
        <dbReference type="ChEBI" id="CHEBI:30616"/>
    </ligand>
</feature>
<dbReference type="GO" id="GO:0005524">
    <property type="term" value="F:ATP binding"/>
    <property type="evidence" value="ECO:0007669"/>
    <property type="project" value="UniProtKB-UniRule"/>
</dbReference>
<evidence type="ECO:0000256" key="5">
    <source>
        <dbReference type="PROSITE-ProRule" id="PRU00843"/>
    </source>
</evidence>
<gene>
    <name evidence="7" type="ORF">GWP43_07085</name>
</gene>
<dbReference type="SUPFAM" id="SSF55931">
    <property type="entry name" value="Glutamine synthetase/guanido kinase"/>
    <property type="match status" value="1"/>
</dbReference>
<proteinExistence type="inferred from homology"/>
<protein>
    <submittedName>
        <fullName evidence="7">ATP--guanido phosphotransferase</fullName>
    </submittedName>
</protein>
<keyword evidence="1 5" id="KW-0808">Transferase</keyword>
<keyword evidence="2 5" id="KW-0547">Nucleotide-binding</keyword>
<reference evidence="7 8" key="1">
    <citation type="submission" date="2020-01" db="EMBL/GenBank/DDBJ databases">
        <title>Complete genome sequence of a human oral phylogroup 1 Treponema sp. strain ATCC 700766, originally isolated from periodontitis dental plaque.</title>
        <authorList>
            <person name="Chan Y."/>
            <person name="Huo Y.-B."/>
            <person name="Yu X.-L."/>
            <person name="Zeng H."/>
            <person name="Leung W.-K."/>
            <person name="Watt R.M."/>
        </authorList>
    </citation>
    <scope>NUCLEOTIDE SEQUENCE [LARGE SCALE GENOMIC DNA]</scope>
    <source>
        <strain evidence="7 8">OMZ 804</strain>
    </source>
</reference>